<dbReference type="HOGENOM" id="CLU_3033853_0_0_1"/>
<dbReference type="EMBL" id="GL945440">
    <property type="protein sequence ID" value="EGO20658.1"/>
    <property type="molecule type" value="Genomic_DNA"/>
</dbReference>
<dbReference type="Proteomes" id="UP000008064">
    <property type="component" value="Unassembled WGS sequence"/>
</dbReference>
<sequence length="55" mass="6095">MHATTKQAGIIDIVFTQCYCSATWFSQAFSCLSKNTFVFTTSLILLCGLHTPLFS</sequence>
<organism>
    <name type="scientific">Serpula lacrymans var. lacrymans (strain S7.9)</name>
    <name type="common">Dry rot fungus</name>
    <dbReference type="NCBI Taxonomy" id="578457"/>
    <lineage>
        <taxon>Eukaryota</taxon>
        <taxon>Fungi</taxon>
        <taxon>Dikarya</taxon>
        <taxon>Basidiomycota</taxon>
        <taxon>Agaricomycotina</taxon>
        <taxon>Agaricomycetes</taxon>
        <taxon>Agaricomycetidae</taxon>
        <taxon>Boletales</taxon>
        <taxon>Coniophorineae</taxon>
        <taxon>Serpulaceae</taxon>
        <taxon>Serpula</taxon>
    </lineage>
</organism>
<proteinExistence type="predicted"/>
<name>F8P8A2_SERL9</name>
<accession>F8P8A2</accession>
<dbReference type="AlphaFoldDB" id="F8P8A2"/>
<reference evidence="1" key="1">
    <citation type="submission" date="2011-04" db="EMBL/GenBank/DDBJ databases">
        <title>Evolution of plant cell wall degrading machinery underlies the functional diversity of forest fungi.</title>
        <authorList>
            <consortium name="US DOE Joint Genome Institute (JGI-PGF)"/>
            <person name="Eastwood D.C."/>
            <person name="Floudas D."/>
            <person name="Binder M."/>
            <person name="Majcherczyk A."/>
            <person name="Schneider P."/>
            <person name="Aerts A."/>
            <person name="Asiegbu F.O."/>
            <person name="Baker S.E."/>
            <person name="Barry K."/>
            <person name="Bendiksby M."/>
            <person name="Blumentritt M."/>
            <person name="Coutinho P.M."/>
            <person name="Cullen D."/>
            <person name="Cullen D."/>
            <person name="Gathman A."/>
            <person name="Goodell B."/>
            <person name="Henrissat B."/>
            <person name="Ihrmark K."/>
            <person name="Kauserud H."/>
            <person name="Kohler A."/>
            <person name="LaButti K."/>
            <person name="Lapidus A."/>
            <person name="Lavin J.L."/>
            <person name="Lee Y.-H."/>
            <person name="Lindquist E."/>
            <person name="Lilly W."/>
            <person name="Lucas S."/>
            <person name="Morin E."/>
            <person name="Murat C."/>
            <person name="Oguiza J.A."/>
            <person name="Park J."/>
            <person name="Pisabarro A.G."/>
            <person name="Riley R."/>
            <person name="Rosling A."/>
            <person name="Salamov A."/>
            <person name="Schmidt O."/>
            <person name="Schmutz J."/>
            <person name="Skrede I."/>
            <person name="Stenlid J."/>
            <person name="Wiebenga A."/>
            <person name="Xie X."/>
            <person name="Kues U."/>
            <person name="Hibbett D.S."/>
            <person name="Hoffmeister D."/>
            <person name="Hogberg N."/>
            <person name="Martin F."/>
            <person name="Grigoriev I.V."/>
            <person name="Watkinson S.C."/>
        </authorList>
    </citation>
    <scope>NUCLEOTIDE SEQUENCE</scope>
    <source>
        <strain evidence="1">S7.9</strain>
    </source>
</reference>
<evidence type="ECO:0000313" key="1">
    <source>
        <dbReference type="EMBL" id="EGO20658.1"/>
    </source>
</evidence>
<gene>
    <name evidence="1" type="ORF">SERLADRAFT_477073</name>
</gene>
<dbReference type="RefSeq" id="XP_007322624.1">
    <property type="nucleotide sequence ID" value="XM_007322562.1"/>
</dbReference>
<dbReference type="GeneID" id="18820926"/>
<protein>
    <submittedName>
        <fullName evidence="1">Uncharacterized protein</fullName>
    </submittedName>
</protein>
<dbReference type="KEGG" id="sla:SERLADRAFT_477073"/>